<gene>
    <name evidence="1" type="ORF">PR048_023129</name>
</gene>
<keyword evidence="2" id="KW-1185">Reference proteome</keyword>
<evidence type="ECO:0000313" key="1">
    <source>
        <dbReference type="EMBL" id="KAJ8875234.1"/>
    </source>
</evidence>
<evidence type="ECO:0000313" key="2">
    <source>
        <dbReference type="Proteomes" id="UP001159363"/>
    </source>
</evidence>
<accession>A0ABQ9GTB4</accession>
<reference evidence="1 2" key="1">
    <citation type="submission" date="2023-02" db="EMBL/GenBank/DDBJ databases">
        <title>LHISI_Scaffold_Assembly.</title>
        <authorList>
            <person name="Stuart O.P."/>
            <person name="Cleave R."/>
            <person name="Magrath M.J.L."/>
            <person name="Mikheyev A.S."/>
        </authorList>
    </citation>
    <scope>NUCLEOTIDE SEQUENCE [LARGE SCALE GENOMIC DNA]</scope>
    <source>
        <strain evidence="1">Daus_M_001</strain>
        <tissue evidence="1">Leg muscle</tissue>
    </source>
</reference>
<sequence>MHFLDLRVSLVSFPVVSSLSLRPTSCRRIHSPGWPGRPYDSRWGRGAVVVRPLARTKANRARFPAGSLPGFSHAGIVPDSASCRRVLSGISRSCPFIPAPLHTHPLPSSAFKNNTSRIKTRLEEVSKHLALTNPLRLQGRKIMQGDMHRGKEVLGSHGLHFGAVTTSLSVLRVSLNYEEQGKNRQERRKNPCDRKRMRVFEVSMEQRRNEGAGKTGDPRENSLLVASSGTILTCEKPGNDPAGDYGRLVDWGRGFEHGYYAMVRRQQCSPTGLAHPQPRRNPLGRIGSPGVDLSGAAKIHCSTHGMVARGMAANPRGCPGNTRREHARQGGCCYSPKRWPYEILTGDNHRANIVDSTAVTCSTQGEVLSSGQKLPTCDYPPVGIDFSFRKRQDWNGDGGGGGMVCLLRCWLFVKAEFPHRIHPEHYCAPRNWEMELFVARACVRQRRI</sequence>
<dbReference type="Proteomes" id="UP001159363">
    <property type="component" value="Chromosome 8"/>
</dbReference>
<organism evidence="1 2">
    <name type="scientific">Dryococelus australis</name>
    <dbReference type="NCBI Taxonomy" id="614101"/>
    <lineage>
        <taxon>Eukaryota</taxon>
        <taxon>Metazoa</taxon>
        <taxon>Ecdysozoa</taxon>
        <taxon>Arthropoda</taxon>
        <taxon>Hexapoda</taxon>
        <taxon>Insecta</taxon>
        <taxon>Pterygota</taxon>
        <taxon>Neoptera</taxon>
        <taxon>Polyneoptera</taxon>
        <taxon>Phasmatodea</taxon>
        <taxon>Verophasmatodea</taxon>
        <taxon>Anareolatae</taxon>
        <taxon>Phasmatidae</taxon>
        <taxon>Eurycanthinae</taxon>
        <taxon>Dryococelus</taxon>
    </lineage>
</organism>
<dbReference type="EMBL" id="JARBHB010000009">
    <property type="protein sequence ID" value="KAJ8875234.1"/>
    <property type="molecule type" value="Genomic_DNA"/>
</dbReference>
<proteinExistence type="predicted"/>
<name>A0ABQ9GTB4_9NEOP</name>
<comment type="caution">
    <text evidence="1">The sequence shown here is derived from an EMBL/GenBank/DDBJ whole genome shotgun (WGS) entry which is preliminary data.</text>
</comment>
<protein>
    <submittedName>
        <fullName evidence="1">Uncharacterized protein</fullName>
    </submittedName>
</protein>